<evidence type="ECO:0000313" key="1">
    <source>
        <dbReference type="EMBL" id="WOG81455.1"/>
    </source>
</evidence>
<dbReference type="AlphaFoldDB" id="A0AAF0W0P8"/>
<dbReference type="Proteomes" id="UP000077755">
    <property type="component" value="Chromosome 1"/>
</dbReference>
<organism evidence="1 2">
    <name type="scientific">Daucus carota subsp. sativus</name>
    <name type="common">Carrot</name>
    <dbReference type="NCBI Taxonomy" id="79200"/>
    <lineage>
        <taxon>Eukaryota</taxon>
        <taxon>Viridiplantae</taxon>
        <taxon>Streptophyta</taxon>
        <taxon>Embryophyta</taxon>
        <taxon>Tracheophyta</taxon>
        <taxon>Spermatophyta</taxon>
        <taxon>Magnoliopsida</taxon>
        <taxon>eudicotyledons</taxon>
        <taxon>Gunneridae</taxon>
        <taxon>Pentapetalae</taxon>
        <taxon>asterids</taxon>
        <taxon>campanulids</taxon>
        <taxon>Apiales</taxon>
        <taxon>Apiaceae</taxon>
        <taxon>Apioideae</taxon>
        <taxon>Scandiceae</taxon>
        <taxon>Daucinae</taxon>
        <taxon>Daucus</taxon>
        <taxon>Daucus sect. Daucus</taxon>
    </lineage>
</organism>
<proteinExistence type="predicted"/>
<dbReference type="EMBL" id="CP093343">
    <property type="protein sequence ID" value="WOG81455.1"/>
    <property type="molecule type" value="Genomic_DNA"/>
</dbReference>
<name>A0AAF0W0P8_DAUCS</name>
<accession>A0AAF0W0P8</accession>
<reference evidence="1" key="2">
    <citation type="submission" date="2022-03" db="EMBL/GenBank/DDBJ databases">
        <title>Draft title - Genomic analysis of global carrot germplasm unveils the trajectory of domestication and the origin of high carotenoid orange carrot.</title>
        <authorList>
            <person name="Iorizzo M."/>
            <person name="Ellison S."/>
            <person name="Senalik D."/>
            <person name="Macko-Podgorni A."/>
            <person name="Grzebelus D."/>
            <person name="Bostan H."/>
            <person name="Rolling W."/>
            <person name="Curaba J."/>
            <person name="Simon P."/>
        </authorList>
    </citation>
    <scope>NUCLEOTIDE SEQUENCE</scope>
    <source>
        <tissue evidence="1">Leaf</tissue>
    </source>
</reference>
<sequence>MAIGIILTPVYSSSMLREMFYGYKLFNAPNSYVFYSVLRELFVSIVII</sequence>
<gene>
    <name evidence="1" type="ORF">DCAR_0100602</name>
</gene>
<protein>
    <recommendedName>
        <fullName evidence="3">NADH:quinone oxidoreductase/Mrp antiporter membrane subunit domain-containing protein</fullName>
    </recommendedName>
</protein>
<keyword evidence="2" id="KW-1185">Reference proteome</keyword>
<evidence type="ECO:0000313" key="2">
    <source>
        <dbReference type="Proteomes" id="UP000077755"/>
    </source>
</evidence>
<reference evidence="1" key="1">
    <citation type="journal article" date="2016" name="Nat. Genet.">
        <title>A high-quality carrot genome assembly provides new insights into carotenoid accumulation and asterid genome evolution.</title>
        <authorList>
            <person name="Iorizzo M."/>
            <person name="Ellison S."/>
            <person name="Senalik D."/>
            <person name="Zeng P."/>
            <person name="Satapoomin P."/>
            <person name="Huang J."/>
            <person name="Bowman M."/>
            <person name="Iovene M."/>
            <person name="Sanseverino W."/>
            <person name="Cavagnaro P."/>
            <person name="Yildiz M."/>
            <person name="Macko-Podgorni A."/>
            <person name="Moranska E."/>
            <person name="Grzebelus E."/>
            <person name="Grzebelus D."/>
            <person name="Ashrafi H."/>
            <person name="Zheng Z."/>
            <person name="Cheng S."/>
            <person name="Spooner D."/>
            <person name="Van Deynze A."/>
            <person name="Simon P."/>
        </authorList>
    </citation>
    <scope>NUCLEOTIDE SEQUENCE</scope>
    <source>
        <tissue evidence="1">Leaf</tissue>
    </source>
</reference>
<evidence type="ECO:0008006" key="3">
    <source>
        <dbReference type="Google" id="ProtNLM"/>
    </source>
</evidence>